<dbReference type="Pfam" id="PF20668">
    <property type="entry name" value="DUF6815"/>
    <property type="match status" value="1"/>
</dbReference>
<evidence type="ECO:0000313" key="3">
    <source>
        <dbReference type="Proteomes" id="UP000256599"/>
    </source>
</evidence>
<feature type="domain" description="DUF6815" evidence="1">
    <location>
        <begin position="244"/>
        <end position="343"/>
    </location>
</feature>
<proteinExistence type="predicted"/>
<dbReference type="InterPro" id="IPR049212">
    <property type="entry name" value="DUF6815"/>
</dbReference>
<organism evidence="2 3">
    <name type="scientific">Helicobacter marmotae</name>
    <dbReference type="NCBI Taxonomy" id="152490"/>
    <lineage>
        <taxon>Bacteria</taxon>
        <taxon>Pseudomonadati</taxon>
        <taxon>Campylobacterota</taxon>
        <taxon>Epsilonproteobacteria</taxon>
        <taxon>Campylobacterales</taxon>
        <taxon>Helicobacteraceae</taxon>
        <taxon>Helicobacter</taxon>
    </lineage>
</organism>
<dbReference type="OrthoDB" id="1404368at2"/>
<dbReference type="EMBL" id="NXLR01000012">
    <property type="protein sequence ID" value="RDU59434.1"/>
    <property type="molecule type" value="Genomic_DNA"/>
</dbReference>
<dbReference type="RefSeq" id="WP_104699625.1">
    <property type="nucleotide sequence ID" value="NZ_FZPP01000010.1"/>
</dbReference>
<sequence length="371" mass="42049">MKKHIVFFEAVGGTDKGKDGHRRDTVPMMDYLKKLGWNAEVVFLTDEILKDDKKKNEIFEYVKGVADAYVSRVNPGNLKEEKLYFDVLRKLCDSGVIGMPHPDAMIGYGAKDALTKLRNTELVPTDTLAYYDPQEAQRIGVKWEAGGEHDFKKNFPKTLAKGERVLKQNRGSTGEGIWRVQIKDPNKYKGVSELPLDAEIRCTEAVDNHVEERKLGEFMDFCEKYLKGDNGMLVDMTFLPRIKEGEIRILMLYKDPIYVVHKKPAEGADAFSATLFSGAKYRYDKPEQWSELVGYFLANLPEIKTKLGNYDLPLIWTADFILDTDSNGKDKYVLGEINCSCVGFTSPAEFLDKTARRVANTIINIVEDAKS</sequence>
<keyword evidence="3" id="KW-1185">Reference proteome</keyword>
<comment type="caution">
    <text evidence="2">The sequence shown here is derived from an EMBL/GenBank/DDBJ whole genome shotgun (WGS) entry which is preliminary data.</text>
</comment>
<dbReference type="SUPFAM" id="SSF56059">
    <property type="entry name" value="Glutathione synthetase ATP-binding domain-like"/>
    <property type="match status" value="1"/>
</dbReference>
<evidence type="ECO:0000313" key="2">
    <source>
        <dbReference type="EMBL" id="RDU59434.1"/>
    </source>
</evidence>
<evidence type="ECO:0000259" key="1">
    <source>
        <dbReference type="Pfam" id="PF20668"/>
    </source>
</evidence>
<dbReference type="Proteomes" id="UP000256599">
    <property type="component" value="Unassembled WGS sequence"/>
</dbReference>
<reference evidence="2 3" key="1">
    <citation type="submission" date="2018-04" db="EMBL/GenBank/DDBJ databases">
        <title>Novel Campyloabacter and Helicobacter Species and Strains.</title>
        <authorList>
            <person name="Mannion A.J."/>
            <person name="Shen Z."/>
            <person name="Fox J.G."/>
        </authorList>
    </citation>
    <scope>NUCLEOTIDE SEQUENCE [LARGE SCALE GENOMIC DNA]</scope>
    <source>
        <strain evidence="2 3">MIT 98-6070</strain>
    </source>
</reference>
<gene>
    <name evidence="2" type="ORF">CQA63_06665</name>
</gene>
<accession>A0A3D8I3V6</accession>
<name>A0A3D8I3V6_9HELI</name>
<protein>
    <recommendedName>
        <fullName evidence="1">DUF6815 domain-containing protein</fullName>
    </recommendedName>
</protein>
<dbReference type="AlphaFoldDB" id="A0A3D8I3V6"/>
<dbReference type="NCBIfam" id="NF033816">
    <property type="entry name" value="Cj0069_fam"/>
    <property type="match status" value="1"/>
</dbReference>